<dbReference type="Proteomes" id="UP001177021">
    <property type="component" value="Unassembled WGS sequence"/>
</dbReference>
<reference evidence="1" key="1">
    <citation type="submission" date="2023-10" db="EMBL/GenBank/DDBJ databases">
        <authorList>
            <person name="Rodriguez Cubillos JULIANA M."/>
            <person name="De Vega J."/>
        </authorList>
    </citation>
    <scope>NUCLEOTIDE SEQUENCE</scope>
</reference>
<comment type="caution">
    <text evidence="1">The sequence shown here is derived from an EMBL/GenBank/DDBJ whole genome shotgun (WGS) entry which is preliminary data.</text>
</comment>
<sequence length="1121" mass="126469">MERYCGCCRKFGHSFSDCPTVECHNCKKKGHIASNCCRYCKIAGHLIQNCPTRPPRTDVAANNSLESSQFAISIANIQSLLRQLLPSGNTPAALSTVPGNSKWYFDSACCNHMTSASHLFSSLSKNEITRSIHTADGSLMHVSHTGSISLSNLSLPNTYLIPKLNFNLISIGQLCDLGYEITFSSSGCRVQDPRTGQIIGTGCKIGRLYELTELHVPQESNICAASTDSSIQLWHRRLAHSSIGKLRPLMSQGYLGSVTNESFDCTACQTAKQPTLSFNKSTSISASPFDLVHSDIWGPAPTPTMGGSRYFVIFIDDYSRFTWIYMMKNRHELSQIYINFAKMIQTQFSKSIKVFRRDNAMEYRDSKLLSFLHEQGTLSEFSCPYTSQQNGRAERKHRHILDSVRAMLISASCPERAWGEAAFTAVHIINRLPSSVLGNVSPFERLYFTTPDYNSLKVFGCACFVLLQPHEYTKLEPRARLCCFLGYGTEHKGYRCWDPISQRIRISRHVVFWEHIMFSSLSKFKSIPSTPTPLFTNPDVDYFPSDTIAGTETHVGSSSELPTPSNIPSTSGDDVSSVDPAPPIIELPPRVRNPPPYLRDNYHCYSTMLHHHEPQSYKEASADPHWQQAMQEELQALEKTHTWDLVDPPSDKTLVGCKWVYKIKTLSDGSIDRYKARLVAKGFTQEYGIDYEETFAPVARITSVRTLLAIAATRKWRLTQMDVKNAFLNGELEEEVYMRPPPGYTCQENKVCRLRKALYGLKQAPRAWFSKFQKTITKLNFSSSAHDSALFTRKTDNGTVVLLLYVDDMIITGDDSVGIEELKQFLCQHFEMKDLGPLSYFLGLEVLSLSDGLFLSQAKYASDLVSRAGLTDCKIEHTPLEPNVRFTPQDGTLLNDATLYRQLVGSLIYLTVTRPDISYAVHLVSQFMSSPRTTHYAAVLRIIRYIKGTLFYGLHYSATSPLILRAYSDADWAGDPIDRRSTTGFCIFLGDSLISWRSKKQTLTARSSTEAEYRALADTTSEILWLRWLLADLETTQPSPTDFYCDNRSAIQIAHNDVFHERTKHIEIDCHFIRQHLLRGELRLISIGTLDQPADLFTKPHSPGRFRTLLFKLKLFTAPPT</sequence>
<dbReference type="EMBL" id="CASHSV030000013">
    <property type="protein sequence ID" value="CAJ2636907.1"/>
    <property type="molecule type" value="Genomic_DNA"/>
</dbReference>
<organism evidence="1 2">
    <name type="scientific">Trifolium pratense</name>
    <name type="common">Red clover</name>
    <dbReference type="NCBI Taxonomy" id="57577"/>
    <lineage>
        <taxon>Eukaryota</taxon>
        <taxon>Viridiplantae</taxon>
        <taxon>Streptophyta</taxon>
        <taxon>Embryophyta</taxon>
        <taxon>Tracheophyta</taxon>
        <taxon>Spermatophyta</taxon>
        <taxon>Magnoliopsida</taxon>
        <taxon>eudicotyledons</taxon>
        <taxon>Gunneridae</taxon>
        <taxon>Pentapetalae</taxon>
        <taxon>rosids</taxon>
        <taxon>fabids</taxon>
        <taxon>Fabales</taxon>
        <taxon>Fabaceae</taxon>
        <taxon>Papilionoideae</taxon>
        <taxon>50 kb inversion clade</taxon>
        <taxon>NPAAA clade</taxon>
        <taxon>Hologalegina</taxon>
        <taxon>IRL clade</taxon>
        <taxon>Trifolieae</taxon>
        <taxon>Trifolium</taxon>
    </lineage>
</organism>
<evidence type="ECO:0000313" key="1">
    <source>
        <dbReference type="EMBL" id="CAJ2636907.1"/>
    </source>
</evidence>
<protein>
    <submittedName>
        <fullName evidence="1">Uncharacterized protein</fullName>
    </submittedName>
</protein>
<gene>
    <name evidence="1" type="ORF">MILVUS5_LOCUS7331</name>
</gene>
<evidence type="ECO:0000313" key="2">
    <source>
        <dbReference type="Proteomes" id="UP001177021"/>
    </source>
</evidence>
<accession>A0ACB0IXK4</accession>
<keyword evidence="2" id="KW-1185">Reference proteome</keyword>
<proteinExistence type="predicted"/>
<name>A0ACB0IXK4_TRIPR</name>